<evidence type="ECO:0000313" key="1">
    <source>
        <dbReference type="EMBL" id="KAJ4712676.1"/>
    </source>
</evidence>
<dbReference type="EMBL" id="CM051401">
    <property type="protein sequence ID" value="KAJ4712676.1"/>
    <property type="molecule type" value="Genomic_DNA"/>
</dbReference>
<accession>A0ACC1XMP0</accession>
<name>A0ACC1XMP0_MELAZ</name>
<dbReference type="Proteomes" id="UP001164539">
    <property type="component" value="Chromosome 8"/>
</dbReference>
<comment type="caution">
    <text evidence="1">The sequence shown here is derived from an EMBL/GenBank/DDBJ whole genome shotgun (WGS) entry which is preliminary data.</text>
</comment>
<gene>
    <name evidence="1" type="ORF">OWV82_014877</name>
</gene>
<sequence length="389" mass="44167">MGKRGGDRRTSNLPSVSQKSLSLGEEKAGKRQTNTVNGETSVPSMASPFGHGLASANESLGLQRCETILQPGFNSTIQIEKNQVKARRRCKKPKTSMQNTVVHKCHFCSNRSVKRGTPEGHMKDKYPKQSVEPEHLKSSLEKSADSMKDKKIKDEDDYDYDIKNEELNTDCKSQDIKNEELNTDCKSQDIKNEELNTDCKLHDIKNEELNTDSDDTDVEASPGELGHRMGLRFFPWTIGCNEHMKHASEINEIRGEISCIACGRNYVRRVLLRTRLKFIVYLISNYNHLLQFRAPVEWMEFQASRACRCGGQVAAHVPKNIGEINWLFLFAEYQLNRCTTSQLRHFIKVHKLKPGGKRDSLIFKVCIGLICELDPYCDLARSALAKSIK</sequence>
<reference evidence="1 2" key="1">
    <citation type="journal article" date="2023" name="Science">
        <title>Complex scaffold remodeling in plant triterpene biosynthesis.</title>
        <authorList>
            <person name="De La Pena R."/>
            <person name="Hodgson H."/>
            <person name="Liu J.C."/>
            <person name="Stephenson M.J."/>
            <person name="Martin A.C."/>
            <person name="Owen C."/>
            <person name="Harkess A."/>
            <person name="Leebens-Mack J."/>
            <person name="Jimenez L.E."/>
            <person name="Osbourn A."/>
            <person name="Sattely E.S."/>
        </authorList>
    </citation>
    <scope>NUCLEOTIDE SEQUENCE [LARGE SCALE GENOMIC DNA]</scope>
    <source>
        <strain evidence="2">cv. JPN11</strain>
        <tissue evidence="1">Leaf</tissue>
    </source>
</reference>
<keyword evidence="2" id="KW-1185">Reference proteome</keyword>
<evidence type="ECO:0000313" key="2">
    <source>
        <dbReference type="Proteomes" id="UP001164539"/>
    </source>
</evidence>
<proteinExistence type="predicted"/>
<organism evidence="1 2">
    <name type="scientific">Melia azedarach</name>
    <name type="common">Chinaberry tree</name>
    <dbReference type="NCBI Taxonomy" id="155640"/>
    <lineage>
        <taxon>Eukaryota</taxon>
        <taxon>Viridiplantae</taxon>
        <taxon>Streptophyta</taxon>
        <taxon>Embryophyta</taxon>
        <taxon>Tracheophyta</taxon>
        <taxon>Spermatophyta</taxon>
        <taxon>Magnoliopsida</taxon>
        <taxon>eudicotyledons</taxon>
        <taxon>Gunneridae</taxon>
        <taxon>Pentapetalae</taxon>
        <taxon>rosids</taxon>
        <taxon>malvids</taxon>
        <taxon>Sapindales</taxon>
        <taxon>Meliaceae</taxon>
        <taxon>Melia</taxon>
    </lineage>
</organism>
<protein>
    <submittedName>
        <fullName evidence="1">RNAse P, Rpr2/Rpp21 subunit</fullName>
    </submittedName>
</protein>